<reference evidence="12" key="1">
    <citation type="submission" date="2025-08" db="UniProtKB">
        <authorList>
            <consortium name="RefSeq"/>
        </authorList>
    </citation>
    <scope>IDENTIFICATION</scope>
    <source>
        <tissue evidence="12">Thorax and Abdomen</tissue>
    </source>
</reference>
<feature type="signal peptide" evidence="10">
    <location>
        <begin position="1"/>
        <end position="27"/>
    </location>
</feature>
<dbReference type="KEGG" id="nlo:107217551"/>
<dbReference type="OrthoDB" id="9988013at2759"/>
<protein>
    <submittedName>
        <fullName evidence="12">Uncharacterized protein LOC107217551</fullName>
    </submittedName>
</protein>
<dbReference type="PANTHER" id="PTHR33562:SF22">
    <property type="entry name" value="PROTEIN QUIVER"/>
    <property type="match status" value="1"/>
</dbReference>
<evidence type="ECO:0000256" key="10">
    <source>
        <dbReference type="SAM" id="SignalP"/>
    </source>
</evidence>
<dbReference type="GO" id="GO:0030431">
    <property type="term" value="P:sleep"/>
    <property type="evidence" value="ECO:0007669"/>
    <property type="project" value="InterPro"/>
</dbReference>
<dbReference type="Pfam" id="PF17064">
    <property type="entry name" value="QVR"/>
    <property type="match status" value="1"/>
</dbReference>
<dbReference type="GO" id="GO:0098552">
    <property type="term" value="C:side of membrane"/>
    <property type="evidence" value="ECO:0007669"/>
    <property type="project" value="UniProtKB-KW"/>
</dbReference>
<keyword evidence="4 10" id="KW-0732">Signal</keyword>
<dbReference type="GeneID" id="107217551"/>
<dbReference type="InterPro" id="IPR050975">
    <property type="entry name" value="Sleep_regulator"/>
</dbReference>
<evidence type="ECO:0000256" key="9">
    <source>
        <dbReference type="SAM" id="Phobius"/>
    </source>
</evidence>
<dbReference type="GO" id="GO:0032222">
    <property type="term" value="P:regulation of synaptic transmission, cholinergic"/>
    <property type="evidence" value="ECO:0007669"/>
    <property type="project" value="InterPro"/>
</dbReference>
<evidence type="ECO:0000256" key="5">
    <source>
        <dbReference type="ARBA" id="ARBA00022989"/>
    </source>
</evidence>
<dbReference type="InParanoid" id="A0A6J0BA91"/>
<dbReference type="InterPro" id="IPR031424">
    <property type="entry name" value="QVR-like"/>
</dbReference>
<organism evidence="12">
    <name type="scientific">Neodiprion lecontei</name>
    <name type="common">Redheaded pine sawfly</name>
    <dbReference type="NCBI Taxonomy" id="441921"/>
    <lineage>
        <taxon>Eukaryota</taxon>
        <taxon>Metazoa</taxon>
        <taxon>Ecdysozoa</taxon>
        <taxon>Arthropoda</taxon>
        <taxon>Hexapoda</taxon>
        <taxon>Insecta</taxon>
        <taxon>Pterygota</taxon>
        <taxon>Neoptera</taxon>
        <taxon>Endopterygota</taxon>
        <taxon>Hymenoptera</taxon>
        <taxon>Tenthredinoidea</taxon>
        <taxon>Diprionidae</taxon>
        <taxon>Diprioninae</taxon>
        <taxon>Neodiprion</taxon>
    </lineage>
</organism>
<keyword evidence="11" id="KW-1185">Reference proteome</keyword>
<keyword evidence="8" id="KW-0449">Lipoprotein</keyword>
<evidence type="ECO:0000256" key="2">
    <source>
        <dbReference type="ARBA" id="ARBA00022622"/>
    </source>
</evidence>
<evidence type="ECO:0000256" key="1">
    <source>
        <dbReference type="ARBA" id="ARBA00004589"/>
    </source>
</evidence>
<evidence type="ECO:0000313" key="11">
    <source>
        <dbReference type="Proteomes" id="UP000829291"/>
    </source>
</evidence>
<proteinExistence type="predicted"/>
<evidence type="ECO:0000256" key="3">
    <source>
        <dbReference type="ARBA" id="ARBA00022692"/>
    </source>
</evidence>
<evidence type="ECO:0000256" key="8">
    <source>
        <dbReference type="ARBA" id="ARBA00023288"/>
    </source>
</evidence>
<sequence>MVSKKLTPIFTLTIILCATFLPHTVEGILKRCVQCRSRGELGSCKDKFTMNATQIAEEHGVEAVPCASGWCGKIIESQNLNNEYGTATQRMCLQRGPDDYEERCSNTIWNYKKVYICFCLGDLCNASTRTTLPSITLLIVIGFVGRWFIL</sequence>
<dbReference type="CDD" id="cd23589">
    <property type="entry name" value="TFP_LU_ECD_Rtv"/>
    <property type="match status" value="1"/>
</dbReference>
<evidence type="ECO:0000313" key="12">
    <source>
        <dbReference type="RefSeq" id="XP_015510603.1"/>
    </source>
</evidence>
<comment type="subcellular location">
    <subcellularLocation>
        <location evidence="1">Membrane</location>
        <topology evidence="1">Lipid-anchor</topology>
        <topology evidence="1">GPI-anchor</topology>
    </subcellularLocation>
</comment>
<gene>
    <name evidence="12" type="primary">LOC107217551</name>
</gene>
<keyword evidence="7" id="KW-0325">Glycoprotein</keyword>
<evidence type="ECO:0000256" key="4">
    <source>
        <dbReference type="ARBA" id="ARBA00022729"/>
    </source>
</evidence>
<keyword evidence="6 9" id="KW-0472">Membrane</keyword>
<dbReference type="CTD" id="32056"/>
<name>A0A6J0BA91_NEOLC</name>
<keyword evidence="3 9" id="KW-0812">Transmembrane</keyword>
<feature type="chain" id="PRO_5026923611" evidence="10">
    <location>
        <begin position="28"/>
        <end position="150"/>
    </location>
</feature>
<dbReference type="Proteomes" id="UP000829291">
    <property type="component" value="Chromosome 6"/>
</dbReference>
<dbReference type="FunCoup" id="A0A6J0BA91">
    <property type="interactions" value="1"/>
</dbReference>
<dbReference type="AlphaFoldDB" id="A0A6J0BA91"/>
<dbReference type="RefSeq" id="XP_015510603.1">
    <property type="nucleotide sequence ID" value="XM_015655117.2"/>
</dbReference>
<keyword evidence="5 9" id="KW-1133">Transmembrane helix</keyword>
<evidence type="ECO:0000256" key="6">
    <source>
        <dbReference type="ARBA" id="ARBA00023136"/>
    </source>
</evidence>
<keyword evidence="2" id="KW-0336">GPI-anchor</keyword>
<evidence type="ECO:0000256" key="7">
    <source>
        <dbReference type="ARBA" id="ARBA00023180"/>
    </source>
</evidence>
<dbReference type="PANTHER" id="PTHR33562">
    <property type="entry name" value="ATILLA, ISOFORM B-RELATED-RELATED"/>
    <property type="match status" value="1"/>
</dbReference>
<feature type="transmembrane region" description="Helical" evidence="9">
    <location>
        <begin position="132"/>
        <end position="149"/>
    </location>
</feature>
<accession>A0A6J0BA91</accession>